<dbReference type="Ensembl" id="ENSECRT00000028063.1">
    <property type="protein sequence ID" value="ENSECRP00000027489.1"/>
    <property type="gene ID" value="ENSECRG00000018601.1"/>
</dbReference>
<dbReference type="Proteomes" id="UP000694620">
    <property type="component" value="Chromosome 12"/>
</dbReference>
<evidence type="ECO:0008006" key="3">
    <source>
        <dbReference type="Google" id="ProtNLM"/>
    </source>
</evidence>
<reference evidence="1" key="2">
    <citation type="submission" date="2025-08" db="UniProtKB">
        <authorList>
            <consortium name="Ensembl"/>
        </authorList>
    </citation>
    <scope>IDENTIFICATION</scope>
</reference>
<evidence type="ECO:0000313" key="1">
    <source>
        <dbReference type="Ensembl" id="ENSECRP00000027489.1"/>
    </source>
</evidence>
<name>A0A8C4TCU2_ERPCA</name>
<dbReference type="GeneTree" id="ENSGT00980000202349"/>
<dbReference type="AlphaFoldDB" id="A0A8C4TCU2"/>
<protein>
    <recommendedName>
        <fullName evidence="3">SHSP domain-containing protein</fullName>
    </recommendedName>
</protein>
<organism evidence="1 2">
    <name type="scientific">Erpetoichthys calabaricus</name>
    <name type="common">Rope fish</name>
    <name type="synonym">Calamoichthys calabaricus</name>
    <dbReference type="NCBI Taxonomy" id="27687"/>
    <lineage>
        <taxon>Eukaryota</taxon>
        <taxon>Metazoa</taxon>
        <taxon>Chordata</taxon>
        <taxon>Craniata</taxon>
        <taxon>Vertebrata</taxon>
        <taxon>Euteleostomi</taxon>
        <taxon>Actinopterygii</taxon>
        <taxon>Polypteriformes</taxon>
        <taxon>Polypteridae</taxon>
        <taxon>Erpetoichthys</taxon>
    </lineage>
</organism>
<reference evidence="1" key="1">
    <citation type="submission" date="2021-06" db="EMBL/GenBank/DDBJ databases">
        <authorList>
            <consortium name="Wellcome Sanger Institute Data Sharing"/>
        </authorList>
    </citation>
    <scope>NUCLEOTIDE SEQUENCE [LARGE SCALE GENOMIC DNA]</scope>
</reference>
<reference evidence="1" key="3">
    <citation type="submission" date="2025-09" db="UniProtKB">
        <authorList>
            <consortium name="Ensembl"/>
        </authorList>
    </citation>
    <scope>IDENTIFICATION</scope>
</reference>
<keyword evidence="2" id="KW-1185">Reference proteome</keyword>
<accession>A0A8C4TCU2</accession>
<sequence length="182" mass="20486">MWSSSLFQPSFSAPLTVSVPVSALWPQSQIICSQMEKDVARHMNNMRRSVDLMNQLQHVLRSEVHDTDKVPRWAGGRSPFCKVQKDGQHFSAILEVEDFTPEQLTVKQLGRKVVEGGSYNDVNPEELSFSLKNGKLRIEASRMALPSVPERVVKSNPQITRCLPIFGCTRGSQMTMSEHGLF</sequence>
<proteinExistence type="predicted"/>
<evidence type="ECO:0000313" key="2">
    <source>
        <dbReference type="Proteomes" id="UP000694620"/>
    </source>
</evidence>